<name>A0AAN0JT21_AMPQE</name>
<dbReference type="InterPro" id="IPR035994">
    <property type="entry name" value="Nucleoside_phosphorylase_sf"/>
</dbReference>
<dbReference type="InterPro" id="IPR000845">
    <property type="entry name" value="Nucleoside_phosphorylase_d"/>
</dbReference>
<dbReference type="AlphaFoldDB" id="A0AAN0JT21"/>
<evidence type="ECO:0000256" key="1">
    <source>
        <dbReference type="SAM" id="MobiDB-lite"/>
    </source>
</evidence>
<reference evidence="4" key="1">
    <citation type="journal article" date="2010" name="Nature">
        <title>The Amphimedon queenslandica genome and the evolution of animal complexity.</title>
        <authorList>
            <person name="Srivastava M."/>
            <person name="Simakov O."/>
            <person name="Chapman J."/>
            <person name="Fahey B."/>
            <person name="Gauthier M.E."/>
            <person name="Mitros T."/>
            <person name="Richards G.S."/>
            <person name="Conaco C."/>
            <person name="Dacre M."/>
            <person name="Hellsten U."/>
            <person name="Larroux C."/>
            <person name="Putnam N.H."/>
            <person name="Stanke M."/>
            <person name="Adamska M."/>
            <person name="Darling A."/>
            <person name="Degnan S.M."/>
            <person name="Oakley T.H."/>
            <person name="Plachetzki D.C."/>
            <person name="Zhai Y."/>
            <person name="Adamski M."/>
            <person name="Calcino A."/>
            <person name="Cummins S.F."/>
            <person name="Goodstein D.M."/>
            <person name="Harris C."/>
            <person name="Jackson D.J."/>
            <person name="Leys S.P."/>
            <person name="Shu S."/>
            <person name="Woodcroft B.J."/>
            <person name="Vervoort M."/>
            <person name="Kosik K.S."/>
            <person name="Manning G."/>
            <person name="Degnan B.M."/>
            <person name="Rokhsar D.S."/>
        </authorList>
    </citation>
    <scope>NUCLEOTIDE SEQUENCE [LARGE SCALE GENOMIC DNA]</scope>
</reference>
<evidence type="ECO:0000259" key="2">
    <source>
        <dbReference type="Pfam" id="PF01048"/>
    </source>
</evidence>
<keyword evidence="4" id="KW-1185">Reference proteome</keyword>
<dbReference type="Gene3D" id="1.10.10.10">
    <property type="entry name" value="Winged helix-like DNA-binding domain superfamily/Winged helix DNA-binding domain"/>
    <property type="match status" value="1"/>
</dbReference>
<accession>A0AAN0JT21</accession>
<dbReference type="GO" id="GO:0019284">
    <property type="term" value="P:L-methionine salvage from S-adenosylmethionine"/>
    <property type="evidence" value="ECO:0007669"/>
    <property type="project" value="TreeGrafter"/>
</dbReference>
<reference evidence="3" key="2">
    <citation type="submission" date="2024-06" db="UniProtKB">
        <authorList>
            <consortium name="EnsemblMetazoa"/>
        </authorList>
    </citation>
    <scope>IDENTIFICATION</scope>
</reference>
<dbReference type="Proteomes" id="UP000007879">
    <property type="component" value="Unassembled WGS sequence"/>
</dbReference>
<dbReference type="GeneID" id="109588463"/>
<dbReference type="EnsemblMetazoa" id="XM_020004631.1">
    <property type="protein sequence ID" value="XP_019860190.1"/>
    <property type="gene ID" value="LOC109588463"/>
</dbReference>
<feature type="compositionally biased region" description="Low complexity" evidence="1">
    <location>
        <begin position="46"/>
        <end position="57"/>
    </location>
</feature>
<sequence length="1032" mass="117122">MKLELTRVHMVGPAGSGKTCAQQLLLNEPPPTKSATSSDPHSDVRSATSSPPAKSTTEAQSSGLTLATKHTTDSTPIACKAVKALRIASHDGTETWNKITEDKLLEKLAASLKEAKENAAAQQIQPLLNKLKDAKKEAQETQEEHLNSGNEEQIDSEPNSKHSSSDSRKSEDSKESKQEETPQGDNDAGDVLKDIADLIPKAGAQLSEKWVYIVDSGGQPAFQELLPLFTRAATLNVITLDISKDLDEKFEFMYRFDGQNFPCDRGMKHTNRKVFNSVVSSASVQKPIDIPFVKHQPKHSMSFVLGTHYDVLIEKNKNNKEAAKAEVAKMSDDLMSAVPHLTKRIPSVHKTSVIYPVNTLQKDERMQSSKNILETMSKFTEVTIEIEVPVRCFAFELSLEKKAEGKGFVTREEAIEEGKKLYMKEKDVEIALTFLHTSTIILYYPQIEVEPKLVFVDPQKIIDVLSHLLALTYVSYPIPATKLVPKIDNTEICDLKEGYFTKDLLEKFPKVFSDKFTSEYFISLLKHLDIVTHKAWVRAGDNNSIDDNIYFIPVALPAYNDEYDNDLPKSIKPLYYVWTEEGESKSKNFVFVPQGIFILIFVHLLKKEEIEFRQDHSMYRDTFSLRIYIKGKRCTLYIINRYRHIEVYFNGPKNYCPQVRKLITTTINTISSEQHYKNAFPCPNGNKQCYCIVNEEYKVANCSKCDLNDISESDESYWCWFNSSSGAEKAEYNGIEPDKTKKDDQKPPVVSSEFFPEIKDFEDDKKMKRTFSTQLIKEEQEFIEKVNVILVTATKNEYRAVMGATDPPEHDGKYIKVIIKEESEKAFILGKYGLHNVAVIMTGQGPKETDKVLTSIRKIVKAKYVIAIGICYGAKEGKTKLGDIIVAESIVDTQNKREEKDTIILADTYHCGEKLVNIFKHDKDFGYEADKSVEVHVGVLVSEFTLHRNEEEKQKILKYVPKALGGEMEANGIHRVADRERGFEWIVIKSIVDWGNEDKNKDWQPFAAVLCARFVLKYFNDPVREGDLLKEQ</sequence>
<dbReference type="PANTHER" id="PTHR46832:SF1">
    <property type="entry name" value="5'-METHYLTHIOADENOSINE_S-ADENOSYLHOMOCYSTEINE NUCLEOSIDASE"/>
    <property type="match status" value="1"/>
</dbReference>
<evidence type="ECO:0000313" key="3">
    <source>
        <dbReference type="EnsemblMetazoa" id="XP_019860190.1"/>
    </source>
</evidence>
<dbReference type="PANTHER" id="PTHR46832">
    <property type="entry name" value="5'-METHYLTHIOADENOSINE/S-ADENOSYLHOMOCYSTEINE NUCLEOSIDASE"/>
    <property type="match status" value="1"/>
</dbReference>
<feature type="compositionally biased region" description="Basic and acidic residues" evidence="1">
    <location>
        <begin position="158"/>
        <end position="180"/>
    </location>
</feature>
<feature type="region of interest" description="Disordered" evidence="1">
    <location>
        <begin position="12"/>
        <end position="70"/>
    </location>
</feature>
<dbReference type="RefSeq" id="XP_019860190.1">
    <property type="nucleotide sequence ID" value="XM_020004631.1"/>
</dbReference>
<dbReference type="KEGG" id="aqu:109588463"/>
<feature type="compositionally biased region" description="Basic and acidic residues" evidence="1">
    <location>
        <begin position="133"/>
        <end position="146"/>
    </location>
</feature>
<dbReference type="InterPro" id="IPR036388">
    <property type="entry name" value="WH-like_DNA-bd_sf"/>
</dbReference>
<dbReference type="Gene3D" id="3.40.50.1580">
    <property type="entry name" value="Nucleoside phosphorylase domain"/>
    <property type="match status" value="1"/>
</dbReference>
<feature type="compositionally biased region" description="Polar residues" evidence="1">
    <location>
        <begin position="58"/>
        <end position="70"/>
    </location>
</feature>
<feature type="domain" description="Nucleoside phosphorylase" evidence="2">
    <location>
        <begin position="789"/>
        <end position="1011"/>
    </location>
</feature>
<protein>
    <recommendedName>
        <fullName evidence="2">Nucleoside phosphorylase domain-containing protein</fullName>
    </recommendedName>
</protein>
<evidence type="ECO:0000313" key="4">
    <source>
        <dbReference type="Proteomes" id="UP000007879"/>
    </source>
</evidence>
<dbReference type="GO" id="GO:0008930">
    <property type="term" value="F:methylthioadenosine nucleosidase activity"/>
    <property type="evidence" value="ECO:0007669"/>
    <property type="project" value="TreeGrafter"/>
</dbReference>
<proteinExistence type="predicted"/>
<dbReference type="SUPFAM" id="SSF53167">
    <property type="entry name" value="Purine and uridine phosphorylases"/>
    <property type="match status" value="1"/>
</dbReference>
<dbReference type="Pfam" id="PF01048">
    <property type="entry name" value="PNP_UDP_1"/>
    <property type="match status" value="1"/>
</dbReference>
<feature type="region of interest" description="Disordered" evidence="1">
    <location>
        <begin position="133"/>
        <end position="190"/>
    </location>
</feature>
<organism evidence="3 4">
    <name type="scientific">Amphimedon queenslandica</name>
    <name type="common">Sponge</name>
    <dbReference type="NCBI Taxonomy" id="400682"/>
    <lineage>
        <taxon>Eukaryota</taxon>
        <taxon>Metazoa</taxon>
        <taxon>Porifera</taxon>
        <taxon>Demospongiae</taxon>
        <taxon>Heteroscleromorpha</taxon>
        <taxon>Haplosclerida</taxon>
        <taxon>Niphatidae</taxon>
        <taxon>Amphimedon</taxon>
    </lineage>
</organism>
<dbReference type="GO" id="GO:0008782">
    <property type="term" value="F:adenosylhomocysteine nucleosidase activity"/>
    <property type="evidence" value="ECO:0007669"/>
    <property type="project" value="TreeGrafter"/>
</dbReference>
<dbReference type="GO" id="GO:0005829">
    <property type="term" value="C:cytosol"/>
    <property type="evidence" value="ECO:0007669"/>
    <property type="project" value="TreeGrafter"/>
</dbReference>
<dbReference type="GO" id="GO:0009116">
    <property type="term" value="P:nucleoside metabolic process"/>
    <property type="evidence" value="ECO:0007669"/>
    <property type="project" value="InterPro"/>
</dbReference>